<dbReference type="PANTHER" id="PTHR30055">
    <property type="entry name" value="HTH-TYPE TRANSCRIPTIONAL REGULATOR RUTR"/>
    <property type="match status" value="1"/>
</dbReference>
<dbReference type="GO" id="GO:0000976">
    <property type="term" value="F:transcription cis-regulatory region binding"/>
    <property type="evidence" value="ECO:0007669"/>
    <property type="project" value="TreeGrafter"/>
</dbReference>
<dbReference type="PROSITE" id="PS50977">
    <property type="entry name" value="HTH_TETR_2"/>
    <property type="match status" value="1"/>
</dbReference>
<dbReference type="Pfam" id="PF00440">
    <property type="entry name" value="TetR_N"/>
    <property type="match status" value="1"/>
</dbReference>
<evidence type="ECO:0000313" key="5">
    <source>
        <dbReference type="Proteomes" id="UP000676325"/>
    </source>
</evidence>
<dbReference type="SUPFAM" id="SSF48498">
    <property type="entry name" value="Tetracyclin repressor-like, C-terminal domain"/>
    <property type="match status" value="1"/>
</dbReference>
<gene>
    <name evidence="4" type="ORF">KDK95_16220</name>
</gene>
<dbReference type="Gene3D" id="1.10.357.10">
    <property type="entry name" value="Tetracycline Repressor, domain 2"/>
    <property type="match status" value="1"/>
</dbReference>
<dbReference type="InterPro" id="IPR009057">
    <property type="entry name" value="Homeodomain-like_sf"/>
</dbReference>
<evidence type="ECO:0000256" key="2">
    <source>
        <dbReference type="PROSITE-ProRule" id="PRU00335"/>
    </source>
</evidence>
<sequence length="195" mass="20664">MPKVTAAYRDARRAHVLDAARRCFVRDGFHATSIADVCREAGVSAGVVYLYFAGKDEIVAALAAQNLDGITQAAQRIAEEHGQRGAGAVLSELCAYIRAEHESRDTAALALLVWSESLRNAAIAAHLNAAFSETHRIFADVLRAATGTPEAEVEATASTFACIYVGYVMQLATQSPAAVAAVPGLVETHWSKPAP</sequence>
<keyword evidence="5" id="KW-1185">Reference proteome</keyword>
<dbReference type="AlphaFoldDB" id="A0A941EAB0"/>
<feature type="DNA-binding region" description="H-T-H motif" evidence="2">
    <location>
        <begin position="33"/>
        <end position="52"/>
    </location>
</feature>
<organism evidence="4 5">
    <name type="scientific">Actinospica acidithermotolerans</name>
    <dbReference type="NCBI Taxonomy" id="2828514"/>
    <lineage>
        <taxon>Bacteria</taxon>
        <taxon>Bacillati</taxon>
        <taxon>Actinomycetota</taxon>
        <taxon>Actinomycetes</taxon>
        <taxon>Catenulisporales</taxon>
        <taxon>Actinospicaceae</taxon>
        <taxon>Actinospica</taxon>
    </lineage>
</organism>
<dbReference type="RefSeq" id="WP_212519008.1">
    <property type="nucleotide sequence ID" value="NZ_JAGSOH010000043.1"/>
</dbReference>
<reference evidence="4" key="1">
    <citation type="submission" date="2021-04" db="EMBL/GenBank/DDBJ databases">
        <title>Genome based classification of Actinospica acidithermotolerans sp. nov., an actinobacterium isolated from an Indonesian hot spring.</title>
        <authorList>
            <person name="Kusuma A.B."/>
            <person name="Putra K.E."/>
            <person name="Nafisah S."/>
            <person name="Loh J."/>
            <person name="Nouioui I."/>
            <person name="Goodfellow M."/>
        </authorList>
    </citation>
    <scope>NUCLEOTIDE SEQUENCE</scope>
    <source>
        <strain evidence="4">MGRD01-02</strain>
    </source>
</reference>
<evidence type="ECO:0000259" key="3">
    <source>
        <dbReference type="PROSITE" id="PS50977"/>
    </source>
</evidence>
<dbReference type="Proteomes" id="UP000676325">
    <property type="component" value="Unassembled WGS sequence"/>
</dbReference>
<name>A0A941EAB0_9ACTN</name>
<proteinExistence type="predicted"/>
<dbReference type="PANTHER" id="PTHR30055:SF229">
    <property type="entry name" value="HTH-TYPE TRANSCRIPTIONAL REPRESSOR RV1474C"/>
    <property type="match status" value="1"/>
</dbReference>
<dbReference type="PRINTS" id="PR00455">
    <property type="entry name" value="HTHTETR"/>
</dbReference>
<evidence type="ECO:0000256" key="1">
    <source>
        <dbReference type="ARBA" id="ARBA00023125"/>
    </source>
</evidence>
<dbReference type="InterPro" id="IPR036271">
    <property type="entry name" value="Tet_transcr_reg_TetR-rel_C_sf"/>
</dbReference>
<dbReference type="InterPro" id="IPR050109">
    <property type="entry name" value="HTH-type_TetR-like_transc_reg"/>
</dbReference>
<dbReference type="SUPFAM" id="SSF46689">
    <property type="entry name" value="Homeodomain-like"/>
    <property type="match status" value="1"/>
</dbReference>
<evidence type="ECO:0000313" key="4">
    <source>
        <dbReference type="EMBL" id="MBR7827866.1"/>
    </source>
</evidence>
<dbReference type="EMBL" id="JAGSOH010000043">
    <property type="protein sequence ID" value="MBR7827866.1"/>
    <property type="molecule type" value="Genomic_DNA"/>
</dbReference>
<accession>A0A941EAB0</accession>
<feature type="domain" description="HTH tetR-type" evidence="3">
    <location>
        <begin position="10"/>
        <end position="70"/>
    </location>
</feature>
<dbReference type="PROSITE" id="PS01081">
    <property type="entry name" value="HTH_TETR_1"/>
    <property type="match status" value="1"/>
</dbReference>
<dbReference type="InterPro" id="IPR023772">
    <property type="entry name" value="DNA-bd_HTH_TetR-type_CS"/>
</dbReference>
<protein>
    <submittedName>
        <fullName evidence="4">TetR/AcrR family transcriptional regulator</fullName>
    </submittedName>
</protein>
<comment type="caution">
    <text evidence="4">The sequence shown here is derived from an EMBL/GenBank/DDBJ whole genome shotgun (WGS) entry which is preliminary data.</text>
</comment>
<dbReference type="GO" id="GO:0003700">
    <property type="term" value="F:DNA-binding transcription factor activity"/>
    <property type="evidence" value="ECO:0007669"/>
    <property type="project" value="TreeGrafter"/>
</dbReference>
<dbReference type="InterPro" id="IPR001647">
    <property type="entry name" value="HTH_TetR"/>
</dbReference>
<keyword evidence="1 2" id="KW-0238">DNA-binding</keyword>